<name>A0A8D8W215_9HEMI</name>
<proteinExistence type="predicted"/>
<dbReference type="EMBL" id="HBUF01131083">
    <property type="protein sequence ID" value="CAG6644177.1"/>
    <property type="molecule type" value="Transcribed_RNA"/>
</dbReference>
<feature type="chain" id="PRO_5034535082" description="Secreted protein" evidence="1">
    <location>
        <begin position="17"/>
        <end position="130"/>
    </location>
</feature>
<accession>A0A8D8W215</accession>
<evidence type="ECO:0000256" key="1">
    <source>
        <dbReference type="SAM" id="SignalP"/>
    </source>
</evidence>
<keyword evidence="1" id="KW-0732">Signal</keyword>
<evidence type="ECO:0008006" key="3">
    <source>
        <dbReference type="Google" id="ProtNLM"/>
    </source>
</evidence>
<feature type="signal peptide" evidence="1">
    <location>
        <begin position="1"/>
        <end position="16"/>
    </location>
</feature>
<reference evidence="2" key="1">
    <citation type="submission" date="2021-05" db="EMBL/GenBank/DDBJ databases">
        <authorList>
            <person name="Alioto T."/>
            <person name="Alioto T."/>
            <person name="Gomez Garrido J."/>
        </authorList>
    </citation>
    <scope>NUCLEOTIDE SEQUENCE</scope>
</reference>
<dbReference type="AlphaFoldDB" id="A0A8D8W215"/>
<protein>
    <recommendedName>
        <fullName evidence="3">Secreted protein</fullName>
    </recommendedName>
</protein>
<sequence length="130" mass="15614">MKINIIILFFVSMARTNHVILNSYHKNSCNLKVEMVPATHITKWVHMISSFLNDRWSHQCHIPQMFEYSIKLFILHTKKVHLINYIHMTISLFFTFSHNVSQVPHQNSHTFVIFVFYCNRYAGKLHTYRF</sequence>
<organism evidence="2">
    <name type="scientific">Cacopsylla melanoneura</name>
    <dbReference type="NCBI Taxonomy" id="428564"/>
    <lineage>
        <taxon>Eukaryota</taxon>
        <taxon>Metazoa</taxon>
        <taxon>Ecdysozoa</taxon>
        <taxon>Arthropoda</taxon>
        <taxon>Hexapoda</taxon>
        <taxon>Insecta</taxon>
        <taxon>Pterygota</taxon>
        <taxon>Neoptera</taxon>
        <taxon>Paraneoptera</taxon>
        <taxon>Hemiptera</taxon>
        <taxon>Sternorrhyncha</taxon>
        <taxon>Psylloidea</taxon>
        <taxon>Psyllidae</taxon>
        <taxon>Psyllinae</taxon>
        <taxon>Cacopsylla</taxon>
    </lineage>
</organism>
<evidence type="ECO:0000313" key="2">
    <source>
        <dbReference type="EMBL" id="CAG6644177.1"/>
    </source>
</evidence>